<organism evidence="1 2">
    <name type="scientific">Steinernema carpocapsae</name>
    <name type="common">Entomopathogenic nematode</name>
    <dbReference type="NCBI Taxonomy" id="34508"/>
    <lineage>
        <taxon>Eukaryota</taxon>
        <taxon>Metazoa</taxon>
        <taxon>Ecdysozoa</taxon>
        <taxon>Nematoda</taxon>
        <taxon>Chromadorea</taxon>
        <taxon>Rhabditida</taxon>
        <taxon>Tylenchina</taxon>
        <taxon>Panagrolaimomorpha</taxon>
        <taxon>Strongyloidoidea</taxon>
        <taxon>Steinernematidae</taxon>
        <taxon>Steinernema</taxon>
    </lineage>
</organism>
<evidence type="ECO:0000313" key="1">
    <source>
        <dbReference type="EMBL" id="TKR78369.1"/>
    </source>
</evidence>
<proteinExistence type="predicted"/>
<reference evidence="1 2" key="2">
    <citation type="journal article" date="2019" name="G3 (Bethesda)">
        <title>Hybrid Assembly of the Genome of the Entomopathogenic Nematode Steinernema carpocapsae Identifies the X-Chromosome.</title>
        <authorList>
            <person name="Serra L."/>
            <person name="Macchietto M."/>
            <person name="Macias-Munoz A."/>
            <person name="McGill C.J."/>
            <person name="Rodriguez I.M."/>
            <person name="Rodriguez B."/>
            <person name="Murad R."/>
            <person name="Mortazavi A."/>
        </authorList>
    </citation>
    <scope>NUCLEOTIDE SEQUENCE [LARGE SCALE GENOMIC DNA]</scope>
    <source>
        <strain evidence="1 2">ALL</strain>
    </source>
</reference>
<dbReference type="AlphaFoldDB" id="A0A4U5N6Z0"/>
<keyword evidence="2" id="KW-1185">Reference proteome</keyword>
<protein>
    <submittedName>
        <fullName evidence="1">Uncharacterized protein</fullName>
    </submittedName>
</protein>
<evidence type="ECO:0000313" key="2">
    <source>
        <dbReference type="Proteomes" id="UP000298663"/>
    </source>
</evidence>
<dbReference type="Proteomes" id="UP000298663">
    <property type="component" value="Unassembled WGS sequence"/>
</dbReference>
<sequence>MFVFCGSLTCKTSSRLLLTVFLLALPFLFTRDCKDRFPLITFHPFCCALQSPSIPAHSSSSTQYCHTP</sequence>
<gene>
    <name evidence="1" type="ORF">L596_019179</name>
</gene>
<name>A0A4U5N6Z0_STECR</name>
<dbReference type="EMBL" id="AZBU02000005">
    <property type="protein sequence ID" value="TKR78369.1"/>
    <property type="molecule type" value="Genomic_DNA"/>
</dbReference>
<accession>A0A4U5N6Z0</accession>
<comment type="caution">
    <text evidence="1">The sequence shown here is derived from an EMBL/GenBank/DDBJ whole genome shotgun (WGS) entry which is preliminary data.</text>
</comment>
<reference evidence="1 2" key="1">
    <citation type="journal article" date="2015" name="Genome Biol.">
        <title>Comparative genomics of Steinernema reveals deeply conserved gene regulatory networks.</title>
        <authorList>
            <person name="Dillman A.R."/>
            <person name="Macchietto M."/>
            <person name="Porter C.F."/>
            <person name="Rogers A."/>
            <person name="Williams B."/>
            <person name="Antoshechkin I."/>
            <person name="Lee M.M."/>
            <person name="Goodwin Z."/>
            <person name="Lu X."/>
            <person name="Lewis E.E."/>
            <person name="Goodrich-Blair H."/>
            <person name="Stock S.P."/>
            <person name="Adams B.J."/>
            <person name="Sternberg P.W."/>
            <person name="Mortazavi A."/>
        </authorList>
    </citation>
    <scope>NUCLEOTIDE SEQUENCE [LARGE SCALE GENOMIC DNA]</scope>
    <source>
        <strain evidence="1 2">ALL</strain>
    </source>
</reference>